<keyword evidence="4" id="KW-0255">Endonuclease</keyword>
<dbReference type="EC" id="3.1.21.3" evidence="4"/>
<dbReference type="EMBL" id="WFKJ01000016">
    <property type="protein sequence ID" value="KAB7891562.1"/>
    <property type="molecule type" value="Genomic_DNA"/>
</dbReference>
<comment type="caution">
    <text evidence="4">The sequence shown here is derived from an EMBL/GenBank/DDBJ whole genome shotgun (WGS) entry which is preliminary data.</text>
</comment>
<feature type="domain" description="Helicase C-terminal" evidence="3">
    <location>
        <begin position="719"/>
        <end position="873"/>
    </location>
</feature>
<dbReference type="Gene3D" id="3.40.50.300">
    <property type="entry name" value="P-loop containing nucleotide triphosphate hydrolases"/>
    <property type="match status" value="2"/>
</dbReference>
<dbReference type="PANTHER" id="PTHR47396">
    <property type="entry name" value="TYPE I RESTRICTION ENZYME ECOKI R PROTEIN"/>
    <property type="match status" value="1"/>
</dbReference>
<dbReference type="SMART" id="SM00487">
    <property type="entry name" value="DEXDc"/>
    <property type="match status" value="1"/>
</dbReference>
<evidence type="ECO:0000259" key="3">
    <source>
        <dbReference type="PROSITE" id="PS51194"/>
    </source>
</evidence>
<dbReference type="InterPro" id="IPR027417">
    <property type="entry name" value="P-loop_NTPase"/>
</dbReference>
<proteinExistence type="predicted"/>
<feature type="coiled-coil region" evidence="1">
    <location>
        <begin position="144"/>
        <end position="255"/>
    </location>
</feature>
<dbReference type="InterPro" id="IPR001650">
    <property type="entry name" value="Helicase_C-like"/>
</dbReference>
<protein>
    <submittedName>
        <fullName evidence="4">Type I restriction-modification system endonuclease</fullName>
        <ecNumber evidence="4">3.1.21.3</ecNumber>
    </submittedName>
</protein>
<dbReference type="Proteomes" id="UP000461010">
    <property type="component" value="Unassembled WGS sequence"/>
</dbReference>
<dbReference type="CDD" id="cd18799">
    <property type="entry name" value="SF2_C_EcoAI-like"/>
    <property type="match status" value="1"/>
</dbReference>
<evidence type="ECO:0000259" key="2">
    <source>
        <dbReference type="PROSITE" id="PS51192"/>
    </source>
</evidence>
<evidence type="ECO:0000313" key="4">
    <source>
        <dbReference type="EMBL" id="KAB7891562.1"/>
    </source>
</evidence>
<organism evidence="4 5">
    <name type="scientific">Poseidonibacter ostreae</name>
    <dbReference type="NCBI Taxonomy" id="2654171"/>
    <lineage>
        <taxon>Bacteria</taxon>
        <taxon>Pseudomonadati</taxon>
        <taxon>Campylobacterota</taxon>
        <taxon>Epsilonproteobacteria</taxon>
        <taxon>Campylobacterales</taxon>
        <taxon>Arcobacteraceae</taxon>
        <taxon>Poseidonibacter</taxon>
    </lineage>
</organism>
<dbReference type="PROSITE" id="PS51192">
    <property type="entry name" value="HELICASE_ATP_BIND_1"/>
    <property type="match status" value="1"/>
</dbReference>
<evidence type="ECO:0000313" key="5">
    <source>
        <dbReference type="Proteomes" id="UP000461010"/>
    </source>
</evidence>
<dbReference type="Pfam" id="PF13643">
    <property type="entry name" value="DUF4145"/>
    <property type="match status" value="1"/>
</dbReference>
<keyword evidence="4" id="KW-0540">Nuclease</keyword>
<dbReference type="InterPro" id="IPR050742">
    <property type="entry name" value="Helicase_Restrict-Modif_Enz"/>
</dbReference>
<dbReference type="SMART" id="SM00490">
    <property type="entry name" value="HELICc"/>
    <property type="match status" value="1"/>
</dbReference>
<name>A0ABQ6VLW7_9BACT</name>
<accession>A0ABQ6VLW7</accession>
<dbReference type="Pfam" id="PF08463">
    <property type="entry name" value="EcoEI_R_C"/>
    <property type="match status" value="1"/>
</dbReference>
<dbReference type="InterPro" id="IPR014001">
    <property type="entry name" value="Helicase_ATP-bd"/>
</dbReference>
<gene>
    <name evidence="4" type="primary">hsdR</name>
    <name evidence="4" type="ORF">GBG18_06785</name>
</gene>
<feature type="domain" description="Helicase ATP-binding" evidence="2">
    <location>
        <begin position="461"/>
        <end position="643"/>
    </location>
</feature>
<dbReference type="SUPFAM" id="SSF52540">
    <property type="entry name" value="P-loop containing nucleoside triphosphate hydrolases"/>
    <property type="match status" value="1"/>
</dbReference>
<keyword evidence="1" id="KW-0175">Coiled coil</keyword>
<dbReference type="InterPro" id="IPR025285">
    <property type="entry name" value="DUF4145"/>
</dbReference>
<dbReference type="InterPro" id="IPR013670">
    <property type="entry name" value="EcoEI_R_C_dom"/>
</dbReference>
<keyword evidence="4" id="KW-0378">Hydrolase</keyword>
<reference evidence="4 5" key="1">
    <citation type="submission" date="2019-10" db="EMBL/GenBank/DDBJ databases">
        <title>Poseidonibacter ostreae sp. nov., isolated from the gut of the Ostrea denselamellosa.</title>
        <authorList>
            <person name="Choi A."/>
        </authorList>
    </citation>
    <scope>NUCLEOTIDE SEQUENCE [LARGE SCALE GENOMIC DNA]</scope>
    <source>
        <strain evidence="4 5">SJOD-M-5</strain>
    </source>
</reference>
<dbReference type="RefSeq" id="WP_152189607.1">
    <property type="nucleotide sequence ID" value="NZ_WFKI01000011.1"/>
</dbReference>
<sequence>MSESNFIFLEQHDPVFFQLASMAEQFFRADPNTTLIKIRQLSEAFSKEIASQLNISPFTYSNQNELLYSIDRQLSLDPVVKDLFHTIRKAGNKAVHEFNTNHKQAIDVLRLGHKLAVWYHRAFGNNSNFIEDPFILPSDPTEQLQKIQEEAEKLKTQLLEANQTLDENRELIKLQEEESNEFSNIFNKMESDKLELKKKVKEQEKELESTSKAFDEKLEAISKLEKDQKEEKELNQALKRKVKSASSKIHLTEDETREIIDIKLNEAGWIADTHTLAYAKGTRPKIGKNLAIAEWPCYNPHTKKNTRADYVFFIGLKPVAVIEAKKFGNDVADDLRQAEEYSRDINLESIDKISKNEGVNIELDQWLISSTSDEKYTIPLAYSTNGREYQKQIETKSGIWFRDLRGITNKPRAIVGWPTPDEIKKLLLRDENAIIDKIKEDHWGTLELRNYQKDAIHKTEDAILNKQRQILIAMATGTGKTRTVIALMYRLLKAGYFNRILFLVDRGALGKQTQDTFAEIRPDGILTFDEIYDIKELKDKSPDTKTRVHVATVQSMVKRVLASDKVVPIGQYDCIIVDEAHRGYTLDKEMTEGEIELRDFNEYVSAYRQVLDYFDAIRIGLTATPATHTVDIFGAPVYTYSYREAVIDGYLIDSEPPYSFDTQLSKHGIHFEKEDEVTVFNQVGEVRTEILEDEMDFEIEDFNRKVLSPEFNRVICETLAANYLDPTDNEKTLIFCVNDNHAQLVVEEMKKALDKFHGDQPNKAVMKITGKIRDPLGAIREYKNELLPNIAVTVDLLTTGIDVPEIVNLVFLRRVRSRILYEQMKGRATRLCPDINKDIFRIFDAVSLYKVLEKVDTMKPIVQKVSVPITQLIDDLNNEASYQYSGETFGETYSKTHADDVHEQLIVKLQRITRRTKKIEEFPEAKKAFDLLNILTRRELSCEFNELPQKIKELTARETGIFFKNNPDILGFMVNLRAGLKIGDSDIVISNHEDKLLGINRGYGTDTDGNEIQKPEDYLESFNVFINENKNKIAAIKAVLTRPRNLTRADLKSLRLILSEHNFNETHLHEAWKKAKNEDIAATIIGYIRSSALGSPLIPYSQRVETALAKIKTSQTWNNNQLKWLDLLAKQIKKNIIIDEEALQNTPFKEKGGRKQLERFFDNKLDEILDNFDTYIWEQSA</sequence>
<dbReference type="Pfam" id="PF00271">
    <property type="entry name" value="Helicase_C"/>
    <property type="match status" value="1"/>
</dbReference>
<dbReference type="CDD" id="cd18032">
    <property type="entry name" value="DEXHc_RE_I_III_res"/>
    <property type="match status" value="1"/>
</dbReference>
<dbReference type="InterPro" id="IPR006935">
    <property type="entry name" value="Helicase/UvrB_N"/>
</dbReference>
<dbReference type="Gene3D" id="3.90.1570.30">
    <property type="match status" value="1"/>
</dbReference>
<dbReference type="PROSITE" id="PS51194">
    <property type="entry name" value="HELICASE_CTER"/>
    <property type="match status" value="1"/>
</dbReference>
<dbReference type="GO" id="GO:0009035">
    <property type="term" value="F:type I site-specific deoxyribonuclease activity"/>
    <property type="evidence" value="ECO:0007669"/>
    <property type="project" value="UniProtKB-EC"/>
</dbReference>
<keyword evidence="5" id="KW-1185">Reference proteome</keyword>
<dbReference type="Pfam" id="PF04851">
    <property type="entry name" value="ResIII"/>
    <property type="match status" value="1"/>
</dbReference>
<dbReference type="PANTHER" id="PTHR47396:SF1">
    <property type="entry name" value="ATP-DEPENDENT HELICASE IRC3-RELATED"/>
    <property type="match status" value="1"/>
</dbReference>
<dbReference type="NCBIfam" id="NF008521">
    <property type="entry name" value="PRK11448.1"/>
    <property type="match status" value="1"/>
</dbReference>
<evidence type="ECO:0000256" key="1">
    <source>
        <dbReference type="SAM" id="Coils"/>
    </source>
</evidence>